<feature type="domain" description="NAD(P)-binding" evidence="5">
    <location>
        <begin position="7"/>
        <end position="313"/>
    </location>
</feature>
<evidence type="ECO:0000256" key="1">
    <source>
        <dbReference type="ARBA" id="ARBA00001937"/>
    </source>
</evidence>
<sequence>MTKKVALVLGVTGQDGAYLAEFLLKKNYHVIGTSRDAHANNTTNLKNLGIHHDIQMESLALLDFRSVVELLRSEKPVEVYHLAGQTSVGLSFDQPIETFESVSISTLSLLEAIRLTDLPIRFYSAGSGEVFGDTLDKPANEESRFKPRSPYGIAKASAFWCVANYREAYKMHASTGILFNHESPFRPGRFVTQKIIHGACKCARTGKGRLKLGNLDIARDWGWAPEYVEAMWKMLQLDEAQDFVIATGKTVTLEKFIDIAFSQFDLNWKDWVDLDPKFSRPTDIKFGSADPRKAERLLDWKARLHVEQVIDLMTKAALEQTDCR</sequence>
<dbReference type="PANTHER" id="PTHR43715">
    <property type="entry name" value="GDP-MANNOSE 4,6-DEHYDRATASE"/>
    <property type="match status" value="1"/>
</dbReference>
<name>A0ABT1XD88_9BURK</name>
<dbReference type="PANTHER" id="PTHR43715:SF1">
    <property type="entry name" value="GDP-MANNOSE 4,6 DEHYDRATASE"/>
    <property type="match status" value="1"/>
</dbReference>
<proteinExistence type="inferred from homology"/>
<dbReference type="SUPFAM" id="SSF51735">
    <property type="entry name" value="NAD(P)-binding Rossmann-fold domains"/>
    <property type="match status" value="1"/>
</dbReference>
<dbReference type="Gene3D" id="3.40.50.720">
    <property type="entry name" value="NAD(P)-binding Rossmann-like Domain"/>
    <property type="match status" value="1"/>
</dbReference>
<comment type="similarity">
    <text evidence="2">Belongs to the NAD(P)-dependent epimerase/dehydratase family. GDP-mannose 4,6-dehydratase subfamily.</text>
</comment>
<protein>
    <recommendedName>
        <fullName evidence="3">GDP-mannose 4,6-dehydratase</fullName>
        <ecNumber evidence="3">4.2.1.47</ecNumber>
    </recommendedName>
</protein>
<dbReference type="InterPro" id="IPR036291">
    <property type="entry name" value="NAD(P)-bd_dom_sf"/>
</dbReference>
<organism evidence="6 7">
    <name type="scientific">Limnobacter parvus</name>
    <dbReference type="NCBI Taxonomy" id="2939690"/>
    <lineage>
        <taxon>Bacteria</taxon>
        <taxon>Pseudomonadati</taxon>
        <taxon>Pseudomonadota</taxon>
        <taxon>Betaproteobacteria</taxon>
        <taxon>Burkholderiales</taxon>
        <taxon>Burkholderiaceae</taxon>
        <taxon>Limnobacter</taxon>
    </lineage>
</organism>
<gene>
    <name evidence="6" type="ORF">NSP04_01105</name>
</gene>
<evidence type="ECO:0000313" key="7">
    <source>
        <dbReference type="Proteomes" id="UP001165267"/>
    </source>
</evidence>
<dbReference type="CDD" id="cd05260">
    <property type="entry name" value="GDP_MD_SDR_e"/>
    <property type="match status" value="1"/>
</dbReference>
<evidence type="ECO:0000256" key="3">
    <source>
        <dbReference type="ARBA" id="ARBA00011989"/>
    </source>
</evidence>
<dbReference type="InterPro" id="IPR016040">
    <property type="entry name" value="NAD(P)-bd_dom"/>
</dbReference>
<evidence type="ECO:0000256" key="2">
    <source>
        <dbReference type="ARBA" id="ARBA00009263"/>
    </source>
</evidence>
<dbReference type="Pfam" id="PF16363">
    <property type="entry name" value="GDP_Man_Dehyd"/>
    <property type="match status" value="1"/>
</dbReference>
<evidence type="ECO:0000313" key="6">
    <source>
        <dbReference type="EMBL" id="MCR2745242.1"/>
    </source>
</evidence>
<comment type="caution">
    <text evidence="6">The sequence shown here is derived from an EMBL/GenBank/DDBJ whole genome shotgun (WGS) entry which is preliminary data.</text>
</comment>
<dbReference type="RefSeq" id="WP_257510492.1">
    <property type="nucleotide sequence ID" value="NZ_JANKHG010000001.1"/>
</dbReference>
<dbReference type="GO" id="GO:0008446">
    <property type="term" value="F:GDP-mannose 4,6-dehydratase activity"/>
    <property type="evidence" value="ECO:0007669"/>
    <property type="project" value="UniProtKB-EC"/>
</dbReference>
<dbReference type="Gene3D" id="3.90.25.10">
    <property type="entry name" value="UDP-galactose 4-epimerase, domain 1"/>
    <property type="match status" value="1"/>
</dbReference>
<dbReference type="EMBL" id="JANKHG010000001">
    <property type="protein sequence ID" value="MCR2745242.1"/>
    <property type="molecule type" value="Genomic_DNA"/>
</dbReference>
<dbReference type="InterPro" id="IPR006368">
    <property type="entry name" value="GDP_Man_deHydtase"/>
</dbReference>
<comment type="cofactor">
    <cofactor evidence="1">
        <name>NADP(+)</name>
        <dbReference type="ChEBI" id="CHEBI:58349"/>
    </cofactor>
</comment>
<evidence type="ECO:0000259" key="5">
    <source>
        <dbReference type="Pfam" id="PF16363"/>
    </source>
</evidence>
<keyword evidence="4 6" id="KW-0456">Lyase</keyword>
<dbReference type="EC" id="4.2.1.47" evidence="3"/>
<evidence type="ECO:0000256" key="4">
    <source>
        <dbReference type="ARBA" id="ARBA00023239"/>
    </source>
</evidence>
<accession>A0ABT1XD88</accession>
<dbReference type="Proteomes" id="UP001165267">
    <property type="component" value="Unassembled WGS sequence"/>
</dbReference>
<keyword evidence="7" id="KW-1185">Reference proteome</keyword>
<reference evidence="6" key="1">
    <citation type="submission" date="2022-07" db="EMBL/GenBank/DDBJ databases">
        <authorList>
            <person name="Xamxidin M."/>
        </authorList>
    </citation>
    <scope>NUCLEOTIDE SEQUENCE</scope>
    <source>
        <strain evidence="6">YS8-69</strain>
    </source>
</reference>